<comment type="caution">
    <text evidence="1">The sequence shown here is derived from an EMBL/GenBank/DDBJ whole genome shotgun (WGS) entry which is preliminary data.</text>
</comment>
<dbReference type="Proteomes" id="UP000642468">
    <property type="component" value="Unassembled WGS sequence"/>
</dbReference>
<accession>A0ABR8JIU5</accession>
<evidence type="ECO:0000313" key="1">
    <source>
        <dbReference type="EMBL" id="MBD2714459.1"/>
    </source>
</evidence>
<protein>
    <recommendedName>
        <fullName evidence="3">DUF3887 domain-containing protein</fullName>
    </recommendedName>
</protein>
<sequence>MPPFHARWLRSPFCLSVARRLVVGCLLLCLPLFQAVAQKPPSQVQVARQFLLAVLAGNYPAAYAFLAPEVSAAVPLARFQAAAEPLHQQGRQHQPTIDLYKLGYRISDNNTTRPFVAFKFRSDTLLPRPQVQLDVTFRDSTARQILGFGLIPAPQSVK</sequence>
<reference evidence="1 2" key="1">
    <citation type="submission" date="2020-09" db="EMBL/GenBank/DDBJ databases">
        <authorList>
            <person name="Kim M.K."/>
        </authorList>
    </citation>
    <scope>NUCLEOTIDE SEQUENCE [LARGE SCALE GENOMIC DNA]</scope>
    <source>
        <strain evidence="1 2">BT646</strain>
    </source>
</reference>
<name>A0ABR8JIU5_9BACT</name>
<organism evidence="1 2">
    <name type="scientific">Hymenobacter duratus</name>
    <dbReference type="NCBI Taxonomy" id="2771356"/>
    <lineage>
        <taxon>Bacteria</taxon>
        <taxon>Pseudomonadati</taxon>
        <taxon>Bacteroidota</taxon>
        <taxon>Cytophagia</taxon>
        <taxon>Cytophagales</taxon>
        <taxon>Hymenobacteraceae</taxon>
        <taxon>Hymenobacter</taxon>
    </lineage>
</organism>
<evidence type="ECO:0000313" key="2">
    <source>
        <dbReference type="Proteomes" id="UP000642468"/>
    </source>
</evidence>
<evidence type="ECO:0008006" key="3">
    <source>
        <dbReference type="Google" id="ProtNLM"/>
    </source>
</evidence>
<gene>
    <name evidence="1" type="ORF">IC231_05390</name>
</gene>
<keyword evidence="2" id="KW-1185">Reference proteome</keyword>
<dbReference type="RefSeq" id="WP_190783509.1">
    <property type="nucleotide sequence ID" value="NZ_JACWZZ010000001.1"/>
</dbReference>
<dbReference type="EMBL" id="JACWZZ010000001">
    <property type="protein sequence ID" value="MBD2714459.1"/>
    <property type="molecule type" value="Genomic_DNA"/>
</dbReference>
<proteinExistence type="predicted"/>